<name>A0A2P2P4B6_RHIMU</name>
<organism evidence="1">
    <name type="scientific">Rhizophora mucronata</name>
    <name type="common">Asiatic mangrove</name>
    <dbReference type="NCBI Taxonomy" id="61149"/>
    <lineage>
        <taxon>Eukaryota</taxon>
        <taxon>Viridiplantae</taxon>
        <taxon>Streptophyta</taxon>
        <taxon>Embryophyta</taxon>
        <taxon>Tracheophyta</taxon>
        <taxon>Spermatophyta</taxon>
        <taxon>Magnoliopsida</taxon>
        <taxon>eudicotyledons</taxon>
        <taxon>Gunneridae</taxon>
        <taxon>Pentapetalae</taxon>
        <taxon>rosids</taxon>
        <taxon>fabids</taxon>
        <taxon>Malpighiales</taxon>
        <taxon>Rhizophoraceae</taxon>
        <taxon>Rhizophora</taxon>
    </lineage>
</organism>
<sequence>MKLMAWCLVDKKPWTKMILNLAVSFGTPCSMCAKCLPSRSFTLGAVTGGPPSAPQILGGRG</sequence>
<protein>
    <submittedName>
        <fullName evidence="1">Catalytic</fullName>
    </submittedName>
</protein>
<accession>A0A2P2P4B6</accession>
<dbReference type="AlphaFoldDB" id="A0A2P2P4B6"/>
<evidence type="ECO:0000313" key="1">
    <source>
        <dbReference type="EMBL" id="MBX49570.1"/>
    </source>
</evidence>
<dbReference type="EMBL" id="GGEC01069086">
    <property type="protein sequence ID" value="MBX49570.1"/>
    <property type="molecule type" value="Transcribed_RNA"/>
</dbReference>
<reference evidence="1" key="1">
    <citation type="submission" date="2018-02" db="EMBL/GenBank/DDBJ databases">
        <title>Rhizophora mucronata_Transcriptome.</title>
        <authorList>
            <person name="Meera S.P."/>
            <person name="Sreeshan A."/>
            <person name="Augustine A."/>
        </authorList>
    </citation>
    <scope>NUCLEOTIDE SEQUENCE</scope>
    <source>
        <tissue evidence="1">Leaf</tissue>
    </source>
</reference>
<proteinExistence type="predicted"/>